<dbReference type="Gene3D" id="1.20.1610.10">
    <property type="entry name" value="alpha-1,2-mannosidases domains"/>
    <property type="match status" value="1"/>
</dbReference>
<evidence type="ECO:0000259" key="5">
    <source>
        <dbReference type="Pfam" id="PF07971"/>
    </source>
</evidence>
<dbReference type="GO" id="GO:0016798">
    <property type="term" value="F:hydrolase activity, acting on glycosyl bonds"/>
    <property type="evidence" value="ECO:0007669"/>
    <property type="project" value="UniProtKB-KW"/>
</dbReference>
<dbReference type="PANTHER" id="PTHR12143:SF39">
    <property type="entry name" value="SECRETED PROTEIN"/>
    <property type="match status" value="1"/>
</dbReference>
<comment type="subunit">
    <text evidence="2">Monomer.</text>
</comment>
<dbReference type="InterPro" id="IPR041371">
    <property type="entry name" value="GH92_N"/>
</dbReference>
<dbReference type="AlphaFoldDB" id="A0A9D1QCJ5"/>
<dbReference type="InterPro" id="IPR014718">
    <property type="entry name" value="GH-type_carb-bd"/>
</dbReference>
<feature type="signal peptide" evidence="4">
    <location>
        <begin position="1"/>
        <end position="22"/>
    </location>
</feature>
<evidence type="ECO:0000256" key="2">
    <source>
        <dbReference type="ARBA" id="ARBA00011245"/>
    </source>
</evidence>
<dbReference type="GO" id="GO:0005829">
    <property type="term" value="C:cytosol"/>
    <property type="evidence" value="ECO:0007669"/>
    <property type="project" value="TreeGrafter"/>
</dbReference>
<dbReference type="FunFam" id="3.30.2080.10:FF:000001">
    <property type="entry name" value="Alpha-1,2-mannosidase subfamily"/>
    <property type="match status" value="1"/>
</dbReference>
<dbReference type="Gene3D" id="2.70.98.10">
    <property type="match status" value="1"/>
</dbReference>
<comment type="cofactor">
    <cofactor evidence="1">
        <name>Ca(2+)</name>
        <dbReference type="ChEBI" id="CHEBI:29108"/>
    </cofactor>
</comment>
<dbReference type="GO" id="GO:0000224">
    <property type="term" value="F:peptide-N4-(N-acetyl-beta-glucosaminyl)asparagine amidase activity"/>
    <property type="evidence" value="ECO:0007669"/>
    <property type="project" value="TreeGrafter"/>
</dbReference>
<dbReference type="Pfam" id="PF17678">
    <property type="entry name" value="Glyco_hydro_92N"/>
    <property type="match status" value="1"/>
</dbReference>
<keyword evidence="7" id="KW-0378">Hydrolase</keyword>
<dbReference type="PROSITE" id="PS51257">
    <property type="entry name" value="PROKAR_LIPOPROTEIN"/>
    <property type="match status" value="1"/>
</dbReference>
<dbReference type="Gene3D" id="3.30.2080.10">
    <property type="entry name" value="GH92 mannosidase domain"/>
    <property type="match status" value="1"/>
</dbReference>
<dbReference type="EC" id="3.2.1.-" evidence="7"/>
<protein>
    <submittedName>
        <fullName evidence="7">GH92 family glycosyl hydrolase</fullName>
        <ecNumber evidence="7">3.2.1.-</ecNumber>
    </submittedName>
</protein>
<dbReference type="Pfam" id="PF07971">
    <property type="entry name" value="Glyco_hydro_92"/>
    <property type="match status" value="1"/>
</dbReference>
<keyword evidence="4" id="KW-0732">Signal</keyword>
<dbReference type="PANTHER" id="PTHR12143">
    <property type="entry name" value="PEPTIDE N-GLYCANASE PNGASE -RELATED"/>
    <property type="match status" value="1"/>
</dbReference>
<dbReference type="InterPro" id="IPR050883">
    <property type="entry name" value="PNGase"/>
</dbReference>
<reference evidence="7" key="1">
    <citation type="journal article" date="2021" name="PeerJ">
        <title>Extensive microbial diversity within the chicken gut microbiome revealed by metagenomics and culture.</title>
        <authorList>
            <person name="Gilroy R."/>
            <person name="Ravi A."/>
            <person name="Getino M."/>
            <person name="Pursley I."/>
            <person name="Horton D.L."/>
            <person name="Alikhan N.F."/>
            <person name="Baker D."/>
            <person name="Gharbi K."/>
            <person name="Hall N."/>
            <person name="Watson M."/>
            <person name="Adriaenssens E.M."/>
            <person name="Foster-Nyarko E."/>
            <person name="Jarju S."/>
            <person name="Secka A."/>
            <person name="Antonio M."/>
            <person name="Oren A."/>
            <person name="Chaudhuri R.R."/>
            <person name="La Ragione R."/>
            <person name="Hildebrand F."/>
            <person name="Pallen M.J."/>
        </authorList>
    </citation>
    <scope>NUCLEOTIDE SEQUENCE</scope>
    <source>
        <strain evidence="7">ChiBcec15-1070</strain>
    </source>
</reference>
<evidence type="ECO:0000256" key="1">
    <source>
        <dbReference type="ARBA" id="ARBA00001913"/>
    </source>
</evidence>
<dbReference type="GO" id="GO:0005975">
    <property type="term" value="P:carbohydrate metabolic process"/>
    <property type="evidence" value="ECO:0007669"/>
    <property type="project" value="InterPro"/>
</dbReference>
<evidence type="ECO:0000256" key="4">
    <source>
        <dbReference type="SAM" id="SignalP"/>
    </source>
</evidence>
<dbReference type="Gene3D" id="1.20.1050.60">
    <property type="entry name" value="alpha-1,2-mannosidase"/>
    <property type="match status" value="1"/>
</dbReference>
<dbReference type="InterPro" id="IPR008928">
    <property type="entry name" value="6-hairpin_glycosidase_sf"/>
</dbReference>
<keyword evidence="7" id="KW-0326">Glycosidase</keyword>
<comment type="caution">
    <text evidence="7">The sequence shown here is derived from an EMBL/GenBank/DDBJ whole genome shotgun (WGS) entry which is preliminary data.</text>
</comment>
<dbReference type="FunFam" id="1.20.1050.60:FF:000001">
    <property type="entry name" value="Putative alpha-1,2-mannosidase"/>
    <property type="match status" value="1"/>
</dbReference>
<sequence length="761" mass="82763">MYHKPFLLGTLSAVLMAGTLTACSSSASTAETAADLTQFVDPTIGSGGHGHVFVGANVPFGAVQLGPTNISEGWDWCSGYHASDTTVIGFAHTHLSGTGIGDKGDVLFMPITGSVSTPVKAANYLSTYSHANETAQAGYYKTHLDRYGIDAEMTATTRTGFHRYTYPATDSAGILINLYKGIGWDAASELQLVAVNDSTVEGYRFSKGWAPDDRVYFVAEFSRPFKALTLYADTTQVAANGKMPAKTVIIPNAYGVLDFGPLADGERIEARVAISGVSVAGARANLAAEAAGKSFDAVHEAARGAWNRLLGHMRVESCDTARLRTFYTAVYHASIYPAVFNDVTGEYRGADGKIHQDTTDIYTIFSLWDTYRAAHPLFTITAPERVSGMVNSFVRIYEQQGKVPVWHLAGNETDCMVGVPSVQVIADAILKGIPGIDTAKAYEAIKAYAQLDDRGLKQVREQGYIAADQEGESVAKALEYCISDWSIAQVAKQLGRTDDYEYFLERSKNYRHYFDTTDCFMKGRLADGSWRTPFNPDYSTHRGDDFCEGNAWQYTWMVPHDFEGLFALFPSEAAAEAKLDSTFTVPYNGGPNASPDISGLIGQYAQGNEPNHSTIYAYAYLGKQWKTARLARQVMDEYFSDTVDGLCGNEDCGQMSAWYVFNALGFYPANPANGAFVLGSPVFDRVTFPAGDGKAFTVVTENNGPQNIYIQSATLNGQPYEKAYITYRDIMDGGELTLVMGPTPNEAFGSAADARPRSVMQ</sequence>
<name>A0A9D1QCJ5_9BACT</name>
<accession>A0A9D1QCJ5</accession>
<keyword evidence="3" id="KW-0106">Calcium</keyword>
<feature type="domain" description="Glycosyl hydrolase family 92 N-terminal" evidence="6">
    <location>
        <begin position="39"/>
        <end position="275"/>
    </location>
</feature>
<dbReference type="GO" id="GO:0006516">
    <property type="term" value="P:glycoprotein catabolic process"/>
    <property type="evidence" value="ECO:0007669"/>
    <property type="project" value="TreeGrafter"/>
</dbReference>
<dbReference type="NCBIfam" id="TIGR01180">
    <property type="entry name" value="aman2_put"/>
    <property type="match status" value="1"/>
</dbReference>
<feature type="domain" description="Glycosyl hydrolase family 92" evidence="5">
    <location>
        <begin position="281"/>
        <end position="742"/>
    </location>
</feature>
<dbReference type="Proteomes" id="UP000823926">
    <property type="component" value="Unassembled WGS sequence"/>
</dbReference>
<dbReference type="InterPro" id="IPR005887">
    <property type="entry name" value="GH92_a_mannosidase_put"/>
</dbReference>
<dbReference type="EMBL" id="DXHL01000021">
    <property type="protein sequence ID" value="HIW10687.1"/>
    <property type="molecule type" value="Genomic_DNA"/>
</dbReference>
<dbReference type="InterPro" id="IPR012939">
    <property type="entry name" value="Glyco_hydro_92"/>
</dbReference>
<evidence type="ECO:0000259" key="6">
    <source>
        <dbReference type="Pfam" id="PF17678"/>
    </source>
</evidence>
<evidence type="ECO:0000256" key="3">
    <source>
        <dbReference type="ARBA" id="ARBA00022837"/>
    </source>
</evidence>
<dbReference type="SUPFAM" id="SSF48208">
    <property type="entry name" value="Six-hairpin glycosidases"/>
    <property type="match status" value="1"/>
</dbReference>
<organism evidence="7 8">
    <name type="scientific">Candidatus Rikenella faecigallinarum</name>
    <dbReference type="NCBI Taxonomy" id="2838745"/>
    <lineage>
        <taxon>Bacteria</taxon>
        <taxon>Pseudomonadati</taxon>
        <taxon>Bacteroidota</taxon>
        <taxon>Bacteroidia</taxon>
        <taxon>Bacteroidales</taxon>
        <taxon>Rikenellaceae</taxon>
        <taxon>Rikenella</taxon>
    </lineage>
</organism>
<feature type="chain" id="PRO_5038649322" evidence="4">
    <location>
        <begin position="23"/>
        <end position="761"/>
    </location>
</feature>
<reference evidence="7" key="2">
    <citation type="submission" date="2021-04" db="EMBL/GenBank/DDBJ databases">
        <authorList>
            <person name="Gilroy R."/>
        </authorList>
    </citation>
    <scope>NUCLEOTIDE SEQUENCE</scope>
    <source>
        <strain evidence="7">ChiBcec15-1070</strain>
    </source>
</reference>
<proteinExistence type="predicted"/>
<gene>
    <name evidence="7" type="ORF">H9888_04200</name>
</gene>
<evidence type="ECO:0000313" key="7">
    <source>
        <dbReference type="EMBL" id="HIW10687.1"/>
    </source>
</evidence>
<dbReference type="GO" id="GO:0030246">
    <property type="term" value="F:carbohydrate binding"/>
    <property type="evidence" value="ECO:0007669"/>
    <property type="project" value="InterPro"/>
</dbReference>
<evidence type="ECO:0000313" key="8">
    <source>
        <dbReference type="Proteomes" id="UP000823926"/>
    </source>
</evidence>